<keyword evidence="4 7" id="KW-1133">Transmembrane helix</keyword>
<feature type="transmembrane region" description="Helical" evidence="7">
    <location>
        <begin position="181"/>
        <end position="200"/>
    </location>
</feature>
<evidence type="ECO:0000256" key="2">
    <source>
        <dbReference type="ARBA" id="ARBA00010581"/>
    </source>
</evidence>
<feature type="domain" description="Heme-copper oxidase subunit III family profile" evidence="8">
    <location>
        <begin position="25"/>
        <end position="201"/>
    </location>
</feature>
<evidence type="ECO:0000256" key="1">
    <source>
        <dbReference type="ARBA" id="ARBA00004141"/>
    </source>
</evidence>
<dbReference type="PANTHER" id="PTHR11403:SF6">
    <property type="entry name" value="NITRIC OXIDE REDUCTASE SUBUNIT E"/>
    <property type="match status" value="1"/>
</dbReference>
<feature type="transmembrane region" description="Helical" evidence="7">
    <location>
        <begin position="96"/>
        <end position="114"/>
    </location>
</feature>
<dbReference type="EMBL" id="JADJMS010000026">
    <property type="protein sequence ID" value="MBK7415818.1"/>
    <property type="molecule type" value="Genomic_DNA"/>
</dbReference>
<dbReference type="GO" id="GO:0005886">
    <property type="term" value="C:plasma membrane"/>
    <property type="evidence" value="ECO:0007669"/>
    <property type="project" value="UniProtKB-SubCell"/>
</dbReference>
<dbReference type="GO" id="GO:0004129">
    <property type="term" value="F:cytochrome-c oxidase activity"/>
    <property type="evidence" value="ECO:0007669"/>
    <property type="project" value="InterPro"/>
</dbReference>
<dbReference type="InterPro" id="IPR024791">
    <property type="entry name" value="Cyt_c/ubiquinol_Oxase_su3"/>
</dbReference>
<dbReference type="InterPro" id="IPR013833">
    <property type="entry name" value="Cyt_c_oxidase_su3_a-hlx"/>
</dbReference>
<dbReference type="Gene3D" id="1.20.120.80">
    <property type="entry name" value="Cytochrome c oxidase, subunit III, four-helix bundle"/>
    <property type="match status" value="1"/>
</dbReference>
<dbReference type="AlphaFoldDB" id="A0A935MRC4"/>
<evidence type="ECO:0000313" key="9">
    <source>
        <dbReference type="EMBL" id="MBK7415818.1"/>
    </source>
</evidence>
<dbReference type="Proteomes" id="UP000739411">
    <property type="component" value="Unassembled WGS sequence"/>
</dbReference>
<evidence type="ECO:0000313" key="10">
    <source>
        <dbReference type="Proteomes" id="UP000739411"/>
    </source>
</evidence>
<feature type="transmembrane region" description="Helical" evidence="7">
    <location>
        <begin position="135"/>
        <end position="161"/>
    </location>
</feature>
<dbReference type="Pfam" id="PF00510">
    <property type="entry name" value="COX3"/>
    <property type="match status" value="1"/>
</dbReference>
<evidence type="ECO:0000256" key="6">
    <source>
        <dbReference type="RuleBase" id="RU003376"/>
    </source>
</evidence>
<organism evidence="9 10">
    <name type="scientific">Candidatus Dechloromonas phosphorivorans</name>
    <dbReference type="NCBI Taxonomy" id="2899244"/>
    <lineage>
        <taxon>Bacteria</taxon>
        <taxon>Pseudomonadati</taxon>
        <taxon>Pseudomonadota</taxon>
        <taxon>Betaproteobacteria</taxon>
        <taxon>Rhodocyclales</taxon>
        <taxon>Azonexaceae</taxon>
        <taxon>Dechloromonas</taxon>
    </lineage>
</organism>
<dbReference type="InterPro" id="IPR035973">
    <property type="entry name" value="Cyt_c_oxidase_su3-like_sf"/>
</dbReference>
<reference evidence="9 10" key="1">
    <citation type="submission" date="2020-10" db="EMBL/GenBank/DDBJ databases">
        <title>Connecting structure to function with the recovery of over 1000 high-quality activated sludge metagenome-assembled genomes encoding full-length rRNA genes using long-read sequencing.</title>
        <authorList>
            <person name="Singleton C.M."/>
            <person name="Petriglieri F."/>
            <person name="Kristensen J.M."/>
            <person name="Kirkegaard R.H."/>
            <person name="Michaelsen T.Y."/>
            <person name="Andersen M.H."/>
            <person name="Karst S.M."/>
            <person name="Dueholm M.S."/>
            <person name="Nielsen P.H."/>
            <person name="Albertsen M."/>
        </authorList>
    </citation>
    <scope>NUCLEOTIDE SEQUENCE [LARGE SCALE GENOMIC DNA]</scope>
    <source>
        <strain evidence="9">EsbW_18-Q3-R4-48_BATAC.463</strain>
    </source>
</reference>
<dbReference type="CDD" id="cd02862">
    <property type="entry name" value="NorE_like"/>
    <property type="match status" value="1"/>
</dbReference>
<keyword evidence="5 7" id="KW-0472">Membrane</keyword>
<evidence type="ECO:0000256" key="4">
    <source>
        <dbReference type="ARBA" id="ARBA00022989"/>
    </source>
</evidence>
<dbReference type="PROSITE" id="PS50253">
    <property type="entry name" value="COX3"/>
    <property type="match status" value="1"/>
</dbReference>
<comment type="similarity">
    <text evidence="2 6">Belongs to the cytochrome c oxidase subunit 3 family.</text>
</comment>
<gene>
    <name evidence="9" type="ORF">IPJ38_12580</name>
</gene>
<proteinExistence type="inferred from homology"/>
<evidence type="ECO:0000259" key="8">
    <source>
        <dbReference type="PROSITE" id="PS50253"/>
    </source>
</evidence>
<dbReference type="InterPro" id="IPR000298">
    <property type="entry name" value="Cyt_c_oxidase-like_su3"/>
</dbReference>
<keyword evidence="3 6" id="KW-0812">Transmembrane</keyword>
<feature type="transmembrane region" description="Helical" evidence="7">
    <location>
        <begin position="68"/>
        <end position="90"/>
    </location>
</feature>
<sequence length="201" mass="22536">MQPMSESSPITNQAAASTKRLPGDLAIWFFIMAEMVAFAVFFSAYAFTRAGHVEMFNLYQQTLDRNLGALNTVLLITGSWFIVLAVQAAHRDDQKAISRNILLGFLCGGGFLAVKIIEYSAKFGAGISMSTNTFYMFYISLTFFHFMHVILGMVILAVLWFQSRKGVYGSHDANGLESGAAYWHMVDLLWIVLFPLVYVMR</sequence>
<evidence type="ECO:0000256" key="5">
    <source>
        <dbReference type="ARBA" id="ARBA00023136"/>
    </source>
</evidence>
<name>A0A935MRC4_9RHOO</name>
<comment type="caution">
    <text evidence="9">The sequence shown here is derived from an EMBL/GenBank/DDBJ whole genome shotgun (WGS) entry which is preliminary data.</text>
</comment>
<evidence type="ECO:0000256" key="3">
    <source>
        <dbReference type="ARBA" id="ARBA00022692"/>
    </source>
</evidence>
<dbReference type="SUPFAM" id="SSF81452">
    <property type="entry name" value="Cytochrome c oxidase subunit III-like"/>
    <property type="match status" value="1"/>
</dbReference>
<comment type="subcellular location">
    <subcellularLocation>
        <location evidence="6">Cell membrane</location>
        <topology evidence="6">Multi-pass membrane protein</topology>
    </subcellularLocation>
    <subcellularLocation>
        <location evidence="1">Membrane</location>
        <topology evidence="1">Multi-pass membrane protein</topology>
    </subcellularLocation>
</comment>
<feature type="transmembrane region" description="Helical" evidence="7">
    <location>
        <begin position="25"/>
        <end position="47"/>
    </location>
</feature>
<dbReference type="PANTHER" id="PTHR11403">
    <property type="entry name" value="CYTOCHROME C OXIDASE SUBUNIT III"/>
    <property type="match status" value="1"/>
</dbReference>
<protein>
    <submittedName>
        <fullName evidence="9">Cytochrome c oxidase subunit 3 family protein</fullName>
    </submittedName>
</protein>
<evidence type="ECO:0000256" key="7">
    <source>
        <dbReference type="SAM" id="Phobius"/>
    </source>
</evidence>
<accession>A0A935MRC4</accession>
<dbReference type="GO" id="GO:0019646">
    <property type="term" value="P:aerobic electron transport chain"/>
    <property type="evidence" value="ECO:0007669"/>
    <property type="project" value="InterPro"/>
</dbReference>